<dbReference type="PANTHER" id="PTHR43179">
    <property type="entry name" value="RHAMNOSYLTRANSFERASE WBBL"/>
    <property type="match status" value="1"/>
</dbReference>
<dbReference type="Pfam" id="PF00535">
    <property type="entry name" value="Glycos_transf_2"/>
    <property type="match status" value="1"/>
</dbReference>
<dbReference type="InterPro" id="IPR029044">
    <property type="entry name" value="Nucleotide-diphossugar_trans"/>
</dbReference>
<name>A0A1P8MZ85_9RHOB</name>
<dbReference type="PANTHER" id="PTHR43179:SF7">
    <property type="entry name" value="RHAMNOSYLTRANSFERASE WBBL"/>
    <property type="match status" value="1"/>
</dbReference>
<keyword evidence="3" id="KW-1185">Reference proteome</keyword>
<gene>
    <name evidence="2" type="ORF">BWR18_17955</name>
</gene>
<dbReference type="GO" id="GO:0016740">
    <property type="term" value="F:transferase activity"/>
    <property type="evidence" value="ECO:0007669"/>
    <property type="project" value="UniProtKB-KW"/>
</dbReference>
<protein>
    <submittedName>
        <fullName evidence="2">Glycosyl transferase</fullName>
    </submittedName>
</protein>
<dbReference type="AlphaFoldDB" id="A0A1P8MZ85"/>
<dbReference type="RefSeq" id="WP_076629787.1">
    <property type="nucleotide sequence ID" value="NZ_CP019312.1"/>
</dbReference>
<dbReference type="KEGG" id="tom:BWR18_17955"/>
<evidence type="ECO:0000313" key="3">
    <source>
        <dbReference type="Proteomes" id="UP000186336"/>
    </source>
</evidence>
<dbReference type="CDD" id="cd04186">
    <property type="entry name" value="GT_2_like_c"/>
    <property type="match status" value="1"/>
</dbReference>
<dbReference type="Gene3D" id="3.90.550.10">
    <property type="entry name" value="Spore Coat Polysaccharide Biosynthesis Protein SpsA, Chain A"/>
    <property type="match status" value="1"/>
</dbReference>
<dbReference type="STRING" id="299262.BWR18_17955"/>
<sequence length="283" mass="30101">MPSPSDIQIITVAYNSTGVIGDMLASVPADVHVVIVDNASSDAGALASLAETHGATVVTNPENRGFGAACNIGAAHCNRPWLLFLNPDARLEPGCLDTLCHAADAHPQASAFAPRVLDGKGRQAFRRRSRLLPKSSHWTGQAPQQDTNVPLLNGAAIFVKASHFSDIGGFDDQIFLYHEDDDLSLRLTAAHGPIRFVHDAVVTHAEGRSTARTPATAAFKARHMAQSAIYAMEKHGQTGARRRIIAHGLMQLISPITLISARKRAKAMGFVKGALSKGIAPQS</sequence>
<dbReference type="EMBL" id="CP019312">
    <property type="protein sequence ID" value="APX13353.1"/>
    <property type="molecule type" value="Genomic_DNA"/>
</dbReference>
<proteinExistence type="predicted"/>
<accession>A0A1P8MZ85</accession>
<dbReference type="Proteomes" id="UP000186336">
    <property type="component" value="Chromosome"/>
</dbReference>
<dbReference type="SUPFAM" id="SSF53448">
    <property type="entry name" value="Nucleotide-diphospho-sugar transferases"/>
    <property type="match status" value="1"/>
</dbReference>
<organism evidence="2 3">
    <name type="scientific">Tateyamaria omphalii</name>
    <dbReference type="NCBI Taxonomy" id="299262"/>
    <lineage>
        <taxon>Bacteria</taxon>
        <taxon>Pseudomonadati</taxon>
        <taxon>Pseudomonadota</taxon>
        <taxon>Alphaproteobacteria</taxon>
        <taxon>Rhodobacterales</taxon>
        <taxon>Roseobacteraceae</taxon>
        <taxon>Tateyamaria</taxon>
    </lineage>
</organism>
<keyword evidence="2" id="KW-0808">Transferase</keyword>
<evidence type="ECO:0000313" key="2">
    <source>
        <dbReference type="EMBL" id="APX13353.1"/>
    </source>
</evidence>
<reference evidence="2 3" key="1">
    <citation type="submission" date="2017-01" db="EMBL/GenBank/DDBJ databases">
        <title>Complete genome of Tateyamaria omphalii DOK1-4 isolated from seawater in Dokdo.</title>
        <authorList>
            <person name="Kim J.H."/>
            <person name="Chi W.-J."/>
        </authorList>
    </citation>
    <scope>NUCLEOTIDE SEQUENCE [LARGE SCALE GENOMIC DNA]</scope>
    <source>
        <strain evidence="2 3">DOK1-4</strain>
    </source>
</reference>
<dbReference type="InterPro" id="IPR001173">
    <property type="entry name" value="Glyco_trans_2-like"/>
</dbReference>
<evidence type="ECO:0000259" key="1">
    <source>
        <dbReference type="Pfam" id="PF00535"/>
    </source>
</evidence>
<feature type="domain" description="Glycosyltransferase 2-like" evidence="1">
    <location>
        <begin position="9"/>
        <end position="145"/>
    </location>
</feature>